<evidence type="ECO:0000256" key="1">
    <source>
        <dbReference type="SAM" id="MobiDB-lite"/>
    </source>
</evidence>
<dbReference type="GeneID" id="55609832"/>
<reference evidence="2 3" key="1">
    <citation type="submission" date="2018-07" db="EMBL/GenBank/DDBJ databases">
        <authorList>
            <person name="Cook J.L."/>
            <person name="Tucker S.D."/>
            <person name="Kassa A.K."/>
            <person name="Jones J.A."/>
            <person name="Khadka D."/>
            <person name="Klug H.M."/>
            <person name="Layton S.R."/>
            <person name="Nayek S."/>
            <person name="Bhuiyan S."/>
            <person name="Kim T."/>
            <person name="Hughes L.E."/>
            <person name="Garlena R.A."/>
            <person name="Russell D.A."/>
            <person name="Pope W.H."/>
            <person name="Jacobs-Sera D."/>
            <person name="Hatfull G.F."/>
        </authorList>
    </citation>
    <scope>NUCLEOTIDE SEQUENCE [LARGE SCALE GENOMIC DNA]</scope>
</reference>
<accession>A0A345M8Q8</accession>
<keyword evidence="3" id="KW-1185">Reference proteome</keyword>
<dbReference type="KEGG" id="vg:55609832"/>
<proteinExistence type="predicted"/>
<dbReference type="RefSeq" id="YP_009839568.1">
    <property type="nucleotide sequence ID" value="NC_048721.1"/>
</dbReference>
<name>A0A345M8Q8_9CAUD</name>
<gene>
    <name evidence="2" type="primary">141</name>
    <name evidence="2" type="ORF">SEA_STARPLATINUM_141</name>
</gene>
<dbReference type="Proteomes" id="UP000259988">
    <property type="component" value="Segment"/>
</dbReference>
<organism evidence="2 3">
    <name type="scientific">Streptomyces phage StarPlatinum</name>
    <dbReference type="NCBI Taxonomy" id="2283265"/>
    <lineage>
        <taxon>Viruses</taxon>
        <taxon>Duplodnaviria</taxon>
        <taxon>Heunggongvirae</taxon>
        <taxon>Uroviricota</taxon>
        <taxon>Caudoviricetes</taxon>
        <taxon>Stanwilliamsviridae</taxon>
        <taxon>Boydwoodruffvirinae</taxon>
        <taxon>Karimacvirus</taxon>
        <taxon>Karimacvirus starplatinum</taxon>
        <taxon>Streptomyces virus StarPlatinum</taxon>
    </lineage>
</organism>
<dbReference type="EMBL" id="MH576965">
    <property type="protein sequence ID" value="AXH66879.1"/>
    <property type="molecule type" value="Genomic_DNA"/>
</dbReference>
<feature type="region of interest" description="Disordered" evidence="1">
    <location>
        <begin position="1"/>
        <end position="24"/>
    </location>
</feature>
<evidence type="ECO:0000313" key="2">
    <source>
        <dbReference type="EMBL" id="AXH66879.1"/>
    </source>
</evidence>
<evidence type="ECO:0000313" key="3">
    <source>
        <dbReference type="Proteomes" id="UP000259988"/>
    </source>
</evidence>
<sequence length="181" mass="20359">MSELEEVTGRPITGDRQYASSHMVEQRDPREFVEAMDAVLAHPNVVAVKWTQYTPGFNDGEPCTFDGHSPEVKVVGFPNPEEDVELESGDYLNDSEDGVWLSEYDLYEYRNEAGERDYRNGKRVYEVGGLDTTEISKLLGDFEGCVTSGAHDVWMNTNFGDPAEVVATPEGFEVEYYECGY</sequence>
<protein>
    <submittedName>
        <fullName evidence="2">Uncharacterized protein</fullName>
    </submittedName>
</protein>